<comment type="caution">
    <text evidence="6">The sequence shown here is derived from an EMBL/GenBank/DDBJ whole genome shotgun (WGS) entry which is preliminary data.</text>
</comment>
<dbReference type="OrthoDB" id="9766104at2"/>
<dbReference type="GO" id="GO:0005524">
    <property type="term" value="F:ATP binding"/>
    <property type="evidence" value="ECO:0007669"/>
    <property type="project" value="UniProtKB-KW"/>
</dbReference>
<dbReference type="STRING" id="1763538.LPB68_13715"/>
<keyword evidence="3" id="KW-0547">Nucleotide-binding</keyword>
<keyword evidence="2" id="KW-0677">Repeat</keyword>
<dbReference type="EMBL" id="LSFN01000036">
    <property type="protein sequence ID" value="OAB71747.1"/>
    <property type="molecule type" value="Genomic_DNA"/>
</dbReference>
<dbReference type="PROSITE" id="PS00211">
    <property type="entry name" value="ABC_TRANSPORTER_1"/>
    <property type="match status" value="2"/>
</dbReference>
<dbReference type="PROSITE" id="PS50893">
    <property type="entry name" value="ABC_TRANSPORTER_2"/>
    <property type="match status" value="2"/>
</dbReference>
<dbReference type="InterPro" id="IPR003439">
    <property type="entry name" value="ABC_transporter-like_ATP-bd"/>
</dbReference>
<dbReference type="CDD" id="cd03216">
    <property type="entry name" value="ABC_Carb_Monos_I"/>
    <property type="match status" value="1"/>
</dbReference>
<evidence type="ECO:0000313" key="7">
    <source>
        <dbReference type="Proteomes" id="UP000077134"/>
    </source>
</evidence>
<reference evidence="6 7" key="1">
    <citation type="submission" date="2016-02" db="EMBL/GenBank/DDBJ databases">
        <title>Paenibacillus sp. LPB0068, isolated from Crassostrea gigas.</title>
        <authorList>
            <person name="Shin S.-K."/>
            <person name="Yi H."/>
        </authorList>
    </citation>
    <scope>NUCLEOTIDE SEQUENCE [LARGE SCALE GENOMIC DNA]</scope>
    <source>
        <strain evidence="6 7">LPB0068</strain>
    </source>
</reference>
<evidence type="ECO:0000256" key="1">
    <source>
        <dbReference type="ARBA" id="ARBA00022448"/>
    </source>
</evidence>
<dbReference type="PANTHER" id="PTHR43790">
    <property type="entry name" value="CARBOHYDRATE TRANSPORT ATP-BINDING PROTEIN MG119-RELATED"/>
    <property type="match status" value="1"/>
</dbReference>
<keyword evidence="7" id="KW-1185">Reference proteome</keyword>
<dbReference type="Pfam" id="PF00005">
    <property type="entry name" value="ABC_tran"/>
    <property type="match status" value="2"/>
</dbReference>
<proteinExistence type="predicted"/>
<protein>
    <submittedName>
        <fullName evidence="6">ABC transporter</fullName>
    </submittedName>
</protein>
<name>A0A162RH74_9BACL</name>
<dbReference type="SMART" id="SM00382">
    <property type="entry name" value="AAA"/>
    <property type="match status" value="1"/>
</dbReference>
<keyword evidence="1" id="KW-0813">Transport</keyword>
<dbReference type="PANTHER" id="PTHR43790:SF9">
    <property type="entry name" value="GALACTOFURANOSE TRANSPORTER ATP-BINDING PROTEIN YTFR"/>
    <property type="match status" value="1"/>
</dbReference>
<evidence type="ECO:0000313" key="6">
    <source>
        <dbReference type="EMBL" id="OAB71747.1"/>
    </source>
</evidence>
<dbReference type="InterPro" id="IPR017871">
    <property type="entry name" value="ABC_transporter-like_CS"/>
</dbReference>
<sequence length="510" mass="55549">MLNHTVEMRGIVKKFGSVIASDQVDFSANAGEIHALLGENGAGKSTVMSMLSGVYRADEGEILIRGTTAKIRSPKDAASLGVGMVFQNFRLVQSLTAVENIVLGEKSSFWRGSQWMKKKVEEIEKLAEHFGLGFKVDLPIWQLSVGEQQRVEIVKTLYRGADIIILDEPTSVLTPGEADQLFNTLRVMKNEGKTVIMTTHKMKEVMASSDCISVMRKGKMIATLVTADTDERELARLMVGREVTISRQEREVSEGSPLLVVKNIDVDADHGRKALDNLSLTVCEGEIVGVAGVAGNGQKELAEVLTGLRMWKNGEISFDGSTVKSASVRGAIDSGISHVPENRMKSGLAGRLGSVDNLLFKSYRSEEHSKFGLLKAGKNRLWSQGLVSRFNVKIHGLDTPVQHLSGGNQQKLLFAREISHQPKLMVAVHPTQGLDVGATAGVHDLLMGLRGSGSGILLISEDLDELLQLSDRILVIYNGSIIGEETYEKSDRETIGLLMAGIQDREGNFV</sequence>
<accession>A0A162RH74</accession>
<dbReference type="InterPro" id="IPR027417">
    <property type="entry name" value="P-loop_NTPase"/>
</dbReference>
<dbReference type="InterPro" id="IPR003593">
    <property type="entry name" value="AAA+_ATPase"/>
</dbReference>
<feature type="domain" description="ABC transporter" evidence="5">
    <location>
        <begin position="259"/>
        <end position="503"/>
    </location>
</feature>
<keyword evidence="4" id="KW-0067">ATP-binding</keyword>
<evidence type="ECO:0000256" key="4">
    <source>
        <dbReference type="ARBA" id="ARBA00022840"/>
    </source>
</evidence>
<evidence type="ECO:0000259" key="5">
    <source>
        <dbReference type="PROSITE" id="PS50893"/>
    </source>
</evidence>
<dbReference type="AlphaFoldDB" id="A0A162RH74"/>
<dbReference type="KEGG" id="pcx:LPB68_13715"/>
<dbReference type="Gene3D" id="3.40.50.300">
    <property type="entry name" value="P-loop containing nucleotide triphosphate hydrolases"/>
    <property type="match status" value="2"/>
</dbReference>
<dbReference type="Proteomes" id="UP000077134">
    <property type="component" value="Unassembled WGS sequence"/>
</dbReference>
<dbReference type="SUPFAM" id="SSF52540">
    <property type="entry name" value="P-loop containing nucleoside triphosphate hydrolases"/>
    <property type="match status" value="2"/>
</dbReference>
<dbReference type="InterPro" id="IPR050107">
    <property type="entry name" value="ABC_carbohydrate_import_ATPase"/>
</dbReference>
<dbReference type="CDD" id="cd03215">
    <property type="entry name" value="ABC_Carb_Monos_II"/>
    <property type="match status" value="1"/>
</dbReference>
<dbReference type="RefSeq" id="WP_068660292.1">
    <property type="nucleotide sequence ID" value="NZ_CP017770.1"/>
</dbReference>
<evidence type="ECO:0000256" key="3">
    <source>
        <dbReference type="ARBA" id="ARBA00022741"/>
    </source>
</evidence>
<dbReference type="GO" id="GO:0016887">
    <property type="term" value="F:ATP hydrolysis activity"/>
    <property type="evidence" value="ECO:0007669"/>
    <property type="project" value="InterPro"/>
</dbReference>
<gene>
    <name evidence="6" type="ORF">PNBC_17175</name>
</gene>
<evidence type="ECO:0000256" key="2">
    <source>
        <dbReference type="ARBA" id="ARBA00022737"/>
    </source>
</evidence>
<feature type="domain" description="ABC transporter" evidence="5">
    <location>
        <begin position="6"/>
        <end position="242"/>
    </location>
</feature>
<organism evidence="6 7">
    <name type="scientific">Paenibacillus crassostreae</name>
    <dbReference type="NCBI Taxonomy" id="1763538"/>
    <lineage>
        <taxon>Bacteria</taxon>
        <taxon>Bacillati</taxon>
        <taxon>Bacillota</taxon>
        <taxon>Bacilli</taxon>
        <taxon>Bacillales</taxon>
        <taxon>Paenibacillaceae</taxon>
        <taxon>Paenibacillus</taxon>
    </lineage>
</organism>